<dbReference type="HOGENOM" id="CLU_056788_10_2_1"/>
<evidence type="ECO:0000259" key="1">
    <source>
        <dbReference type="Pfam" id="PF13358"/>
    </source>
</evidence>
<dbReference type="Pfam" id="PF13358">
    <property type="entry name" value="DDE_3"/>
    <property type="match status" value="1"/>
</dbReference>
<sequence length="135" mass="15723">GWAPKGYRMQRRDFFIRGTRYSILPALSRDGILAVDVFEESLTIPKFNCFISHVLDRMNPFPLNNSVLVMDNASIHHSEDLPFSCIKAWIRSNRDYVLGELSREHQVDPYAMIWRAIFTVTAEKAEGWFRHSGYI</sequence>
<organism evidence="3 4">
    <name type="scientific">Hydnomerulius pinastri MD-312</name>
    <dbReference type="NCBI Taxonomy" id="994086"/>
    <lineage>
        <taxon>Eukaryota</taxon>
        <taxon>Fungi</taxon>
        <taxon>Dikarya</taxon>
        <taxon>Basidiomycota</taxon>
        <taxon>Agaricomycotina</taxon>
        <taxon>Agaricomycetes</taxon>
        <taxon>Agaricomycetidae</taxon>
        <taxon>Boletales</taxon>
        <taxon>Boletales incertae sedis</taxon>
        <taxon>Leucogyrophana</taxon>
    </lineage>
</organism>
<dbReference type="InterPro" id="IPR036397">
    <property type="entry name" value="RNaseH_sf"/>
</dbReference>
<dbReference type="EMBL" id="KN840034">
    <property type="protein sequence ID" value="KIJ57967.1"/>
    <property type="molecule type" value="Genomic_DNA"/>
</dbReference>
<name>A0A0C9W757_9AGAM</name>
<feature type="domain" description="Tc1-like transposase DDE" evidence="1">
    <location>
        <begin position="1"/>
        <end position="81"/>
    </location>
</feature>
<dbReference type="OrthoDB" id="2142724at2759"/>
<reference evidence="3 4" key="1">
    <citation type="submission" date="2014-04" db="EMBL/GenBank/DDBJ databases">
        <title>Evolutionary Origins and Diversification of the Mycorrhizal Mutualists.</title>
        <authorList>
            <consortium name="DOE Joint Genome Institute"/>
            <consortium name="Mycorrhizal Genomics Consortium"/>
            <person name="Kohler A."/>
            <person name="Kuo A."/>
            <person name="Nagy L.G."/>
            <person name="Floudas D."/>
            <person name="Copeland A."/>
            <person name="Barry K.W."/>
            <person name="Cichocki N."/>
            <person name="Veneault-Fourrey C."/>
            <person name="LaButti K."/>
            <person name="Lindquist E.A."/>
            <person name="Lipzen A."/>
            <person name="Lundell T."/>
            <person name="Morin E."/>
            <person name="Murat C."/>
            <person name="Riley R."/>
            <person name="Ohm R."/>
            <person name="Sun H."/>
            <person name="Tunlid A."/>
            <person name="Henrissat B."/>
            <person name="Grigoriev I.V."/>
            <person name="Hibbett D.S."/>
            <person name="Martin F."/>
        </authorList>
    </citation>
    <scope>NUCLEOTIDE SEQUENCE [LARGE SCALE GENOMIC DNA]</scope>
    <source>
        <strain evidence="3 4">MD-312</strain>
    </source>
</reference>
<accession>A0A0C9W757</accession>
<evidence type="ECO:0000313" key="3">
    <source>
        <dbReference type="EMBL" id="KIJ58147.1"/>
    </source>
</evidence>
<evidence type="ECO:0000313" key="2">
    <source>
        <dbReference type="EMBL" id="KIJ57967.1"/>
    </source>
</evidence>
<dbReference type="PANTHER" id="PTHR46564">
    <property type="entry name" value="TRANSPOSASE"/>
    <property type="match status" value="1"/>
</dbReference>
<evidence type="ECO:0000313" key="4">
    <source>
        <dbReference type="Proteomes" id="UP000053820"/>
    </source>
</evidence>
<dbReference type="PANTHER" id="PTHR46564:SF1">
    <property type="entry name" value="TRANSPOSASE"/>
    <property type="match status" value="1"/>
</dbReference>
<feature type="non-terminal residue" evidence="3">
    <location>
        <position position="1"/>
    </location>
</feature>
<dbReference type="Gene3D" id="3.30.420.10">
    <property type="entry name" value="Ribonuclease H-like superfamily/Ribonuclease H"/>
    <property type="match status" value="1"/>
</dbReference>
<dbReference type="AlphaFoldDB" id="A0A0C9W757"/>
<keyword evidence="4" id="KW-1185">Reference proteome</keyword>
<gene>
    <name evidence="3" type="ORF">HYDPIDRAFT_50843</name>
    <name evidence="2" type="ORF">HYDPIDRAFT_69688</name>
</gene>
<protein>
    <submittedName>
        <fullName evidence="2">Unplaced genomic scaffold scaffold_200, whole genome shotgun sequence</fullName>
    </submittedName>
</protein>
<dbReference type="Proteomes" id="UP000053820">
    <property type="component" value="Unassembled WGS sequence"/>
</dbReference>
<dbReference type="GO" id="GO:0003676">
    <property type="term" value="F:nucleic acid binding"/>
    <property type="evidence" value="ECO:0007669"/>
    <property type="project" value="InterPro"/>
</dbReference>
<proteinExistence type="predicted"/>
<dbReference type="EMBL" id="KN839979">
    <property type="protein sequence ID" value="KIJ58147.1"/>
    <property type="molecule type" value="Genomic_DNA"/>
</dbReference>
<dbReference type="InterPro" id="IPR038717">
    <property type="entry name" value="Tc1-like_DDE_dom"/>
</dbReference>
<feature type="non-terminal residue" evidence="3">
    <location>
        <position position="135"/>
    </location>
</feature>